<dbReference type="Gene3D" id="1.10.10.10">
    <property type="entry name" value="Winged helix-like DNA-binding domain superfamily/Winged helix DNA-binding domain"/>
    <property type="match status" value="1"/>
</dbReference>
<dbReference type="Pfam" id="PF13191">
    <property type="entry name" value="AAA_16"/>
    <property type="match status" value="1"/>
</dbReference>
<accession>A0ABW4LHD5</accession>
<evidence type="ECO:0000256" key="1">
    <source>
        <dbReference type="ARBA" id="ARBA00022741"/>
    </source>
</evidence>
<evidence type="ECO:0000313" key="5">
    <source>
        <dbReference type="Proteomes" id="UP001597347"/>
    </source>
</evidence>
<dbReference type="PANTHER" id="PTHR16305:SF35">
    <property type="entry name" value="TRANSCRIPTIONAL ACTIVATOR DOMAIN"/>
    <property type="match status" value="1"/>
</dbReference>
<dbReference type="SUPFAM" id="SSF52540">
    <property type="entry name" value="P-loop containing nucleoside triphosphate hydrolases"/>
    <property type="match status" value="1"/>
</dbReference>
<sequence length="882" mass="92117">MLLGRTPELTSLARLASGVAVGRGGARVVRGPIGSGRTSLLDELERRATDLAVLRLQAPTTSQSSPYAGLQQLLPQLRCPEGSIEGGPGADLLIEVAGSDPEHAERPARPDAVGAALLAALDRRARDRPVLVLADDADTFDDETMLALRFVAGRASARAIGVVFTTTLQLRVLEQIGELELTPLSPADSSSLLEEHRPGTSAAERDVLARTANGNPLALLTVPVPRTPESGLHPIEIGGALRAAFARRVPLLRPEVRAALAVLTLVPDLPLHQLEAVTAHLGQDVLPRVVLGAAGWVRIEAGRAGLPDAITRAALVDVLPAAVRREAADALLATLSRGDDLRARVLAAVSTAPDAAVAEEIARAARRIGSRRGPAESIPLWSAAARLSPDARSASARLVAAGVDEWTRGSMGAARELHRRGRLASPDAVVDELGALLELTGGDCSTAARLVARAAPGRSEPELLAAAAMWITAAWRAGSFDPLAMPDDQVLLQSLAGPMRAAVRRVLEAWRFAGADAADQQELWRIPPAALAAATGVQDEALRRYRAFVEESRARGASTLVSTALAEQSFLEALSGRLPRAAAAAAEAADLATASDAPVVLAHALLAQTWIAALRGDRTETERLAEHVGALARASGNRVALGLVRWHRGAAALFTGATEAAVDLLAPLRDPRSESHHPTAALLAAVDLGEAAVRIGDIALAQQQQALLHHAATSTGSTWSGASARFIGAMIADGDAVESELHGVRADLIGERGPFLRARVELVLGEWLRRARRREDSRAFLANAADEFDALGAPTLAARAREALAMTTGAHRTGSPGEEEVLTAQEARIAALAADGASNKSIAAALFISPRTVGHHLSVVYRKLSVASRSDLAGVLAPSAEA</sequence>
<dbReference type="InterPro" id="IPR027417">
    <property type="entry name" value="P-loop_NTPase"/>
</dbReference>
<dbReference type="PROSITE" id="PS50043">
    <property type="entry name" value="HTH_LUXR_2"/>
    <property type="match status" value="1"/>
</dbReference>
<dbReference type="EMBL" id="JBHUEA010000019">
    <property type="protein sequence ID" value="MFD1722349.1"/>
    <property type="molecule type" value="Genomic_DNA"/>
</dbReference>
<reference evidence="5" key="1">
    <citation type="journal article" date="2019" name="Int. J. Syst. Evol. Microbiol.">
        <title>The Global Catalogue of Microorganisms (GCM) 10K type strain sequencing project: providing services to taxonomists for standard genome sequencing and annotation.</title>
        <authorList>
            <consortium name="The Broad Institute Genomics Platform"/>
            <consortium name="The Broad Institute Genome Sequencing Center for Infectious Disease"/>
            <person name="Wu L."/>
            <person name="Ma J."/>
        </authorList>
    </citation>
    <scope>NUCLEOTIDE SEQUENCE [LARGE SCALE GENOMIC DNA]</scope>
    <source>
        <strain evidence="5">CGMCC 1.12471</strain>
    </source>
</reference>
<dbReference type="PRINTS" id="PR00038">
    <property type="entry name" value="HTHLUXR"/>
</dbReference>
<dbReference type="SMART" id="SM00421">
    <property type="entry name" value="HTH_LUXR"/>
    <property type="match status" value="1"/>
</dbReference>
<dbReference type="PANTHER" id="PTHR16305">
    <property type="entry name" value="TESTICULAR SOLUBLE ADENYLYL CYCLASE"/>
    <property type="match status" value="1"/>
</dbReference>
<keyword evidence="5" id="KW-1185">Reference proteome</keyword>
<dbReference type="InterPro" id="IPR036388">
    <property type="entry name" value="WH-like_DNA-bd_sf"/>
</dbReference>
<dbReference type="SUPFAM" id="SSF46894">
    <property type="entry name" value="C-terminal effector domain of the bipartite response regulators"/>
    <property type="match status" value="1"/>
</dbReference>
<dbReference type="InterPro" id="IPR041664">
    <property type="entry name" value="AAA_16"/>
</dbReference>
<protein>
    <submittedName>
        <fullName evidence="4">LuxR C-terminal-related transcriptional regulator</fullName>
    </submittedName>
</protein>
<dbReference type="CDD" id="cd06170">
    <property type="entry name" value="LuxR_C_like"/>
    <property type="match status" value="1"/>
</dbReference>
<dbReference type="Pfam" id="PF00196">
    <property type="entry name" value="GerE"/>
    <property type="match status" value="1"/>
</dbReference>
<dbReference type="RefSeq" id="WP_377935370.1">
    <property type="nucleotide sequence ID" value="NZ_JBHUEA010000019.1"/>
</dbReference>
<keyword evidence="2" id="KW-0067">ATP-binding</keyword>
<proteinExistence type="predicted"/>
<organism evidence="4 5">
    <name type="scientific">Amnibacterium endophyticum</name>
    <dbReference type="NCBI Taxonomy" id="2109337"/>
    <lineage>
        <taxon>Bacteria</taxon>
        <taxon>Bacillati</taxon>
        <taxon>Actinomycetota</taxon>
        <taxon>Actinomycetes</taxon>
        <taxon>Micrococcales</taxon>
        <taxon>Microbacteriaceae</taxon>
        <taxon>Amnibacterium</taxon>
    </lineage>
</organism>
<evidence type="ECO:0000259" key="3">
    <source>
        <dbReference type="PROSITE" id="PS50043"/>
    </source>
</evidence>
<evidence type="ECO:0000256" key="2">
    <source>
        <dbReference type="ARBA" id="ARBA00022840"/>
    </source>
</evidence>
<dbReference type="InterPro" id="IPR000792">
    <property type="entry name" value="Tscrpt_reg_LuxR_C"/>
</dbReference>
<dbReference type="InterPro" id="IPR016032">
    <property type="entry name" value="Sig_transdc_resp-reg_C-effctor"/>
</dbReference>
<comment type="caution">
    <text evidence="4">The sequence shown here is derived from an EMBL/GenBank/DDBJ whole genome shotgun (WGS) entry which is preliminary data.</text>
</comment>
<gene>
    <name evidence="4" type="ORF">ACFSBI_12390</name>
</gene>
<dbReference type="Proteomes" id="UP001597347">
    <property type="component" value="Unassembled WGS sequence"/>
</dbReference>
<evidence type="ECO:0000313" key="4">
    <source>
        <dbReference type="EMBL" id="MFD1722349.1"/>
    </source>
</evidence>
<keyword evidence="1" id="KW-0547">Nucleotide-binding</keyword>
<feature type="domain" description="HTH luxR-type" evidence="3">
    <location>
        <begin position="815"/>
        <end position="880"/>
    </location>
</feature>
<name>A0ABW4LHD5_9MICO</name>